<keyword evidence="4" id="KW-1185">Reference proteome</keyword>
<feature type="transmembrane region" description="Helical" evidence="1">
    <location>
        <begin position="284"/>
        <end position="303"/>
    </location>
</feature>
<dbReference type="GO" id="GO:0016740">
    <property type="term" value="F:transferase activity"/>
    <property type="evidence" value="ECO:0007669"/>
    <property type="project" value="UniProtKB-KW"/>
</dbReference>
<organism evidence="3 4">
    <name type="scientific">Advenella faeciporci</name>
    <dbReference type="NCBI Taxonomy" id="797535"/>
    <lineage>
        <taxon>Bacteria</taxon>
        <taxon>Pseudomonadati</taxon>
        <taxon>Pseudomonadota</taxon>
        <taxon>Betaproteobacteria</taxon>
        <taxon>Burkholderiales</taxon>
        <taxon>Alcaligenaceae</taxon>
    </lineage>
</organism>
<accession>A0A918JPQ9</accession>
<dbReference type="SUPFAM" id="SSF53448">
    <property type="entry name" value="Nucleotide-diphospho-sugar transferases"/>
    <property type="match status" value="1"/>
</dbReference>
<gene>
    <name evidence="3" type="ORF">GCM10011450_26410</name>
</gene>
<comment type="caution">
    <text evidence="3">The sequence shown here is derived from an EMBL/GenBank/DDBJ whole genome shotgun (WGS) entry which is preliminary data.</text>
</comment>
<dbReference type="Pfam" id="PF00535">
    <property type="entry name" value="Glycos_transf_2"/>
    <property type="match status" value="1"/>
</dbReference>
<dbReference type="InterPro" id="IPR050834">
    <property type="entry name" value="Glycosyltransf_2"/>
</dbReference>
<keyword evidence="1" id="KW-0472">Membrane</keyword>
<dbReference type="RefSeq" id="WP_189385974.1">
    <property type="nucleotide sequence ID" value="NZ_BAABFY010000043.1"/>
</dbReference>
<sequence>MTDNQFSFTVLTPTYNRAHTLLRAYESLCNQHFSDFEWLIIDDGSTDNTRELIEQWQEVSPFPIRYVWQKNQHKKTAFNNGVKNAWGRLLVVLDSDDTLTPDALSQMWACWRSIPAEQREGYIAVTGLCARPDGSIVGDKYPEDVMDMTSMDMTFRHSVKGEKFGCMQTEVLKYFPFPENIDGFVPESIVWRAIARKGYLTRFVNQVFRVYHETAGSLSEEGAQTGKKHAMGLLLLARDTVVECLPWFRFQPASFLMAAARYTRFRLHLRAGGVQLPGLAHLQGLMPTLLVASMYPVGLLLYLRDKKLH</sequence>
<evidence type="ECO:0000313" key="4">
    <source>
        <dbReference type="Proteomes" id="UP000608345"/>
    </source>
</evidence>
<keyword evidence="1" id="KW-0812">Transmembrane</keyword>
<dbReference type="Proteomes" id="UP000608345">
    <property type="component" value="Unassembled WGS sequence"/>
</dbReference>
<name>A0A918JPQ9_9BURK</name>
<evidence type="ECO:0000259" key="2">
    <source>
        <dbReference type="Pfam" id="PF00535"/>
    </source>
</evidence>
<feature type="domain" description="Glycosyltransferase 2-like" evidence="2">
    <location>
        <begin position="9"/>
        <end position="109"/>
    </location>
</feature>
<dbReference type="EMBL" id="BMYS01000025">
    <property type="protein sequence ID" value="GGW95348.1"/>
    <property type="molecule type" value="Genomic_DNA"/>
</dbReference>
<dbReference type="PANTHER" id="PTHR43685:SF2">
    <property type="entry name" value="GLYCOSYLTRANSFERASE 2-LIKE DOMAIN-CONTAINING PROTEIN"/>
    <property type="match status" value="1"/>
</dbReference>
<dbReference type="InterPro" id="IPR029044">
    <property type="entry name" value="Nucleotide-diphossugar_trans"/>
</dbReference>
<evidence type="ECO:0000313" key="3">
    <source>
        <dbReference type="EMBL" id="GGW95348.1"/>
    </source>
</evidence>
<dbReference type="InterPro" id="IPR001173">
    <property type="entry name" value="Glyco_trans_2-like"/>
</dbReference>
<dbReference type="PANTHER" id="PTHR43685">
    <property type="entry name" value="GLYCOSYLTRANSFERASE"/>
    <property type="match status" value="1"/>
</dbReference>
<keyword evidence="1" id="KW-1133">Transmembrane helix</keyword>
<reference evidence="3" key="2">
    <citation type="submission" date="2020-09" db="EMBL/GenBank/DDBJ databases">
        <authorList>
            <person name="Sun Q."/>
            <person name="Kim S."/>
        </authorList>
    </citation>
    <scope>NUCLEOTIDE SEQUENCE</scope>
    <source>
        <strain evidence="3">KCTC 23732</strain>
    </source>
</reference>
<dbReference type="CDD" id="cd00761">
    <property type="entry name" value="Glyco_tranf_GTA_type"/>
    <property type="match status" value="1"/>
</dbReference>
<dbReference type="AlphaFoldDB" id="A0A918JPQ9"/>
<dbReference type="Gene3D" id="3.90.550.10">
    <property type="entry name" value="Spore Coat Polysaccharide Biosynthesis Protein SpsA, Chain A"/>
    <property type="match status" value="1"/>
</dbReference>
<protein>
    <submittedName>
        <fullName evidence="3">Glycosyl transferase</fullName>
    </submittedName>
</protein>
<reference evidence="3" key="1">
    <citation type="journal article" date="2014" name="Int. J. Syst. Evol. Microbiol.">
        <title>Complete genome sequence of Corynebacterium casei LMG S-19264T (=DSM 44701T), isolated from a smear-ripened cheese.</title>
        <authorList>
            <consortium name="US DOE Joint Genome Institute (JGI-PGF)"/>
            <person name="Walter F."/>
            <person name="Albersmeier A."/>
            <person name="Kalinowski J."/>
            <person name="Ruckert C."/>
        </authorList>
    </citation>
    <scope>NUCLEOTIDE SEQUENCE</scope>
    <source>
        <strain evidence="3">KCTC 23732</strain>
    </source>
</reference>
<keyword evidence="3" id="KW-0808">Transferase</keyword>
<evidence type="ECO:0000256" key="1">
    <source>
        <dbReference type="SAM" id="Phobius"/>
    </source>
</evidence>
<proteinExistence type="predicted"/>